<dbReference type="Gene3D" id="3.30.70.1230">
    <property type="entry name" value="Nucleotide cyclase"/>
    <property type="match status" value="1"/>
</dbReference>
<dbReference type="GO" id="GO:0005524">
    <property type="term" value="F:ATP binding"/>
    <property type="evidence" value="ECO:0007669"/>
    <property type="project" value="UniProtKB-KW"/>
</dbReference>
<evidence type="ECO:0000259" key="4">
    <source>
        <dbReference type="PROSITE" id="PS50125"/>
    </source>
</evidence>
<dbReference type="InterPro" id="IPR001054">
    <property type="entry name" value="A/G_cyclase"/>
</dbReference>
<dbReference type="Pfam" id="PF13424">
    <property type="entry name" value="TPR_12"/>
    <property type="match status" value="1"/>
</dbReference>
<organism evidence="5 6">
    <name type="scientific">Bradyrhizobium vignae</name>
    <dbReference type="NCBI Taxonomy" id="1549949"/>
    <lineage>
        <taxon>Bacteria</taxon>
        <taxon>Pseudomonadati</taxon>
        <taxon>Pseudomonadota</taxon>
        <taxon>Alphaproteobacteria</taxon>
        <taxon>Hyphomicrobiales</taxon>
        <taxon>Nitrobacteraceae</taxon>
        <taxon>Bradyrhizobium</taxon>
    </lineage>
</organism>
<dbReference type="InterPro" id="IPR029787">
    <property type="entry name" value="Nucleotide_cyclase"/>
</dbReference>
<accession>A0A2U3PYM1</accession>
<dbReference type="SMART" id="SM00028">
    <property type="entry name" value="TPR"/>
    <property type="match status" value="5"/>
</dbReference>
<feature type="domain" description="Guanylate cyclase" evidence="4">
    <location>
        <begin position="100"/>
        <end position="232"/>
    </location>
</feature>
<sequence length="1108" mass="120253">MNCSGCGFEVQSGFAFCPKCGMKQPNACPGCGFPCAPDFVYCPKCGSLVSGSSNDGGQASAQTSPATLRSSSPPLLQAAQGEFRPPSDNVDSEANRRTITVLFADLSGFTAMSERLDPEVMQTLQNQLFEELTAAVQSFGGFVDKFIGDAMLALFGAPAAHEDDPERAVRAALDMISRTARLSERARAYAGSPLQLHVGINTGHVVAGGLGVGVAKSYSVTGDTVNTAQRLQSMASPDEVLVGPLTHRLTRHAFSYDSLGEISLKGKMGGVLVHRLKGPLDTPRTARGLDTLGLDAPLIGRDAELARVIGSLDRACGGAAQLVRLVGEAGIGKTRLVNEFVARIRDEDRFAGVAIRQAVCSPLGEQSYGALAAVLRSAYGIAKKAGAAEAETKVAEALLELGLAAEEADRLMPLYLHVLGLGDPNAVLRHVEPEQLRRQIFFAIRTIFERRLALSPLLIIVEDLHWADAVSLEALRFLMDRLERTRLMLLFTHRPVQVDQFGSSRISHTTIRLSPLDDADGRRLLSAYFSHGWREPPGRLFTRILDRAGGNPLFLEEIIRGLIEGGALERDGTQWRLKSDEAAADIPASIQALLLARLDRLPHQVRQVAQEAAVIGPRFDASVLGAAANEPARVEAALELLCDAEIIEEVAGSNSMSLRTYRFTQTMLQDVIYQNLLLQRRVELHGRIGAALERLYGKEPEQLEDLILLGHHFSLSASKSRGARYLRAAGDRARASYANDDALRFYQQSLAVLSTSGEQEPERLILYERVADLCCVTGRRSTAEEHYQSALEEHRTAGDRIGEARILRKLGRLLWDAGKRVKAEMHYAEAAERLGGTDAPIEWAHLLEWAHLQQERGRLAFRVGDHVGAARWADDALGYAQSVPTDADEQAGFEAAGAIAEALNTKGVALARLGRHQEAVKEVEQSVAAAEAAGLLNVACRGYTNLGVLYTIIDPAQAMAVCRRGLDVANRIGDLGFQARLLANLAVACCTFTDRCTEEGVPAAEKAIEIDRALDQREHLPVPLIVLGQIHQCHFRPDMAARCYNEAIEVASETGEPQQLFPCYDGLATLNLDRGDMPEAERYFALAHDVCARHGLDPAGLIVLPFLD</sequence>
<dbReference type="Gene3D" id="1.25.40.10">
    <property type="entry name" value="Tetratricopeptide repeat domain"/>
    <property type="match status" value="2"/>
</dbReference>
<dbReference type="GO" id="GO:0005737">
    <property type="term" value="C:cytoplasm"/>
    <property type="evidence" value="ECO:0007669"/>
    <property type="project" value="TreeGrafter"/>
</dbReference>
<dbReference type="CDD" id="cd07302">
    <property type="entry name" value="CHD"/>
    <property type="match status" value="1"/>
</dbReference>
<dbReference type="KEGG" id="bvz:BRAD3257_3157"/>
<dbReference type="PANTHER" id="PTHR16305:SF28">
    <property type="entry name" value="GUANYLATE CYCLASE DOMAIN-CONTAINING PROTEIN"/>
    <property type="match status" value="1"/>
</dbReference>
<reference evidence="5 6" key="1">
    <citation type="submission" date="2018-03" db="EMBL/GenBank/DDBJ databases">
        <authorList>
            <person name="Gully D."/>
        </authorList>
    </citation>
    <scope>NUCLEOTIDE SEQUENCE [LARGE SCALE GENOMIC DNA]</scope>
    <source>
        <strain evidence="5">ORS3257</strain>
    </source>
</reference>
<dbReference type="SMART" id="SM00044">
    <property type="entry name" value="CYCc"/>
    <property type="match status" value="1"/>
</dbReference>
<dbReference type="PANTHER" id="PTHR16305">
    <property type="entry name" value="TESTICULAR SOLUBLE ADENYLYL CYCLASE"/>
    <property type="match status" value="1"/>
</dbReference>
<dbReference type="InterPro" id="IPR041664">
    <property type="entry name" value="AAA_16"/>
</dbReference>
<dbReference type="InterPro" id="IPR019734">
    <property type="entry name" value="TPR_rpt"/>
</dbReference>
<evidence type="ECO:0000313" key="6">
    <source>
        <dbReference type="Proteomes" id="UP000246085"/>
    </source>
</evidence>
<evidence type="ECO:0000313" key="5">
    <source>
        <dbReference type="EMBL" id="SPP94198.1"/>
    </source>
</evidence>
<dbReference type="AlphaFoldDB" id="A0A2U3PYM1"/>
<dbReference type="Pfam" id="PF13191">
    <property type="entry name" value="AAA_16"/>
    <property type="match status" value="1"/>
</dbReference>
<dbReference type="SUPFAM" id="SSF55073">
    <property type="entry name" value="Nucleotide cyclase"/>
    <property type="match status" value="1"/>
</dbReference>
<dbReference type="InterPro" id="IPR025874">
    <property type="entry name" value="DZR"/>
</dbReference>
<dbReference type="GO" id="GO:0035556">
    <property type="term" value="P:intracellular signal transduction"/>
    <property type="evidence" value="ECO:0007669"/>
    <property type="project" value="InterPro"/>
</dbReference>
<dbReference type="GO" id="GO:0004016">
    <property type="term" value="F:adenylate cyclase activity"/>
    <property type="evidence" value="ECO:0007669"/>
    <property type="project" value="TreeGrafter"/>
</dbReference>
<keyword evidence="1" id="KW-0547">Nucleotide-binding</keyword>
<evidence type="ECO:0000256" key="1">
    <source>
        <dbReference type="ARBA" id="ARBA00022741"/>
    </source>
</evidence>
<gene>
    <name evidence="5" type="ORF">BRAD3257_3157</name>
</gene>
<dbReference type="SUPFAM" id="SSF52540">
    <property type="entry name" value="P-loop containing nucleoside triphosphate hydrolases"/>
    <property type="match status" value="1"/>
</dbReference>
<dbReference type="PROSITE" id="PS50125">
    <property type="entry name" value="GUANYLATE_CYCLASE_2"/>
    <property type="match status" value="1"/>
</dbReference>
<dbReference type="InterPro" id="IPR027417">
    <property type="entry name" value="P-loop_NTPase"/>
</dbReference>
<dbReference type="SUPFAM" id="SSF48452">
    <property type="entry name" value="TPR-like"/>
    <property type="match status" value="3"/>
</dbReference>
<feature type="region of interest" description="Disordered" evidence="3">
    <location>
        <begin position="52"/>
        <end position="73"/>
    </location>
</feature>
<dbReference type="Proteomes" id="UP000246085">
    <property type="component" value="Chromosome BRAD3257"/>
</dbReference>
<dbReference type="GO" id="GO:0009190">
    <property type="term" value="P:cyclic nucleotide biosynthetic process"/>
    <property type="evidence" value="ECO:0007669"/>
    <property type="project" value="InterPro"/>
</dbReference>
<evidence type="ECO:0000256" key="2">
    <source>
        <dbReference type="ARBA" id="ARBA00022840"/>
    </source>
</evidence>
<name>A0A2U3PYM1_9BRAD</name>
<dbReference type="InterPro" id="IPR011990">
    <property type="entry name" value="TPR-like_helical_dom_sf"/>
</dbReference>
<dbReference type="RefSeq" id="WP_122402332.1">
    <property type="nucleotide sequence ID" value="NZ_LS398110.1"/>
</dbReference>
<protein>
    <recommendedName>
        <fullName evidence="4">Guanylate cyclase domain-containing protein</fullName>
    </recommendedName>
</protein>
<dbReference type="Pfam" id="PF00211">
    <property type="entry name" value="Guanylate_cyc"/>
    <property type="match status" value="1"/>
</dbReference>
<dbReference type="Gene3D" id="3.40.50.300">
    <property type="entry name" value="P-loop containing nucleotide triphosphate hydrolases"/>
    <property type="match status" value="1"/>
</dbReference>
<evidence type="ECO:0000256" key="3">
    <source>
        <dbReference type="SAM" id="MobiDB-lite"/>
    </source>
</evidence>
<dbReference type="Pfam" id="PF12773">
    <property type="entry name" value="DZR"/>
    <property type="match status" value="1"/>
</dbReference>
<dbReference type="EMBL" id="LS398110">
    <property type="protein sequence ID" value="SPP94198.1"/>
    <property type="molecule type" value="Genomic_DNA"/>
</dbReference>
<keyword evidence="2" id="KW-0067">ATP-binding</keyword>
<proteinExistence type="predicted"/>